<evidence type="ECO:0000313" key="3">
    <source>
        <dbReference type="Proteomes" id="UP000243745"/>
    </source>
</evidence>
<organism evidence="2 3">
    <name type="scientific">Ruminobacter amylophilus</name>
    <dbReference type="NCBI Taxonomy" id="867"/>
    <lineage>
        <taxon>Bacteria</taxon>
        <taxon>Pseudomonadati</taxon>
        <taxon>Pseudomonadota</taxon>
        <taxon>Gammaproteobacteria</taxon>
        <taxon>Aeromonadales</taxon>
        <taxon>Succinivibrionaceae</taxon>
        <taxon>Ruminobacter</taxon>
    </lineage>
</organism>
<evidence type="ECO:0000313" key="2">
    <source>
        <dbReference type="EMBL" id="SFP52649.1"/>
    </source>
</evidence>
<keyword evidence="1" id="KW-0812">Transmembrane</keyword>
<keyword evidence="1" id="KW-0472">Membrane</keyword>
<name>A0A662ZLK8_9GAMM</name>
<proteinExistence type="predicted"/>
<sequence>MTAIILNSIMQKKRAEKQLFFIIIKIFSINIQYSYIRVNSKVQILLDAESCEVYLRRPLKAECMTE</sequence>
<dbReference type="EMBL" id="FOXF01000032">
    <property type="protein sequence ID" value="SFP52649.1"/>
    <property type="molecule type" value="Genomic_DNA"/>
</dbReference>
<dbReference type="AlphaFoldDB" id="A0A662ZLK8"/>
<dbReference type="Proteomes" id="UP000243745">
    <property type="component" value="Unassembled WGS sequence"/>
</dbReference>
<evidence type="ECO:0000256" key="1">
    <source>
        <dbReference type="SAM" id="Phobius"/>
    </source>
</evidence>
<keyword evidence="3" id="KW-1185">Reference proteome</keyword>
<keyword evidence="1" id="KW-1133">Transmembrane helix</keyword>
<reference evidence="2 3" key="1">
    <citation type="submission" date="2016-10" db="EMBL/GenBank/DDBJ databases">
        <authorList>
            <person name="Varghese N."/>
            <person name="Submissions S."/>
        </authorList>
    </citation>
    <scope>NUCLEOTIDE SEQUENCE [LARGE SCALE GENOMIC DNA]</scope>
    <source>
        <strain evidence="2 3">DSM 1361</strain>
    </source>
</reference>
<feature type="transmembrane region" description="Helical" evidence="1">
    <location>
        <begin position="19"/>
        <end position="36"/>
    </location>
</feature>
<gene>
    <name evidence="2" type="ORF">SAMN02910344_01628</name>
</gene>
<protein>
    <submittedName>
        <fullName evidence="2">Uncharacterized protein</fullName>
    </submittedName>
</protein>
<accession>A0A662ZLK8</accession>